<feature type="region of interest" description="Disordered" evidence="1">
    <location>
        <begin position="156"/>
        <end position="180"/>
    </location>
</feature>
<feature type="compositionally biased region" description="Basic and acidic residues" evidence="1">
    <location>
        <begin position="156"/>
        <end position="166"/>
    </location>
</feature>
<feature type="compositionally biased region" description="Low complexity" evidence="1">
    <location>
        <begin position="549"/>
        <end position="560"/>
    </location>
</feature>
<feature type="compositionally biased region" description="Low complexity" evidence="1">
    <location>
        <begin position="421"/>
        <end position="436"/>
    </location>
</feature>
<evidence type="ECO:0000313" key="3">
    <source>
        <dbReference type="Proteomes" id="UP001527925"/>
    </source>
</evidence>
<name>A0ABR4NI64_9FUNG</name>
<accession>A0ABR4NI64</accession>
<proteinExistence type="predicted"/>
<feature type="compositionally biased region" description="Polar residues" evidence="1">
    <location>
        <begin position="348"/>
        <end position="366"/>
    </location>
</feature>
<protein>
    <submittedName>
        <fullName evidence="2">Uncharacterized protein</fullName>
    </submittedName>
</protein>
<organism evidence="2 3">
    <name type="scientific">Polyrhizophydium stewartii</name>
    <dbReference type="NCBI Taxonomy" id="2732419"/>
    <lineage>
        <taxon>Eukaryota</taxon>
        <taxon>Fungi</taxon>
        <taxon>Fungi incertae sedis</taxon>
        <taxon>Chytridiomycota</taxon>
        <taxon>Chytridiomycota incertae sedis</taxon>
        <taxon>Chytridiomycetes</taxon>
        <taxon>Rhizophydiales</taxon>
        <taxon>Rhizophydiales incertae sedis</taxon>
        <taxon>Polyrhizophydium</taxon>
    </lineage>
</organism>
<feature type="region of interest" description="Disordered" evidence="1">
    <location>
        <begin position="283"/>
        <end position="327"/>
    </location>
</feature>
<sequence length="617" mass="65644">MSVLLEQPKLALSADHDEEHECLCDDNGAAMSEDTAAADLLFELIEASAAERMSSIWGGTVVVGDLDPGFVARYELETVATRVAPRTHIGGGGQGASDEVLFGRSSRHADARDSLMLLKSQMQAMPGIAISPRNSILRYSQLLATGSRAVLERIGGETQEKRKSEQETQEWAGAGGLVGSGDVTLGEISQSIDVDDPNVTSDPQTQDILAGPRLLYPHAQEHLTHLDVQVLLSEAFLVLYKASRTAVSIKQCVASGTGVSSSATPLIHGQLAIQGVAVGPAASGSLGPSSHGGHSFNVGGRKMHKRTTSSASRASQQSTASSGSAHGVLRILSKQPSLDSLAEARPSLSGSQSRPSFEPALSTSRTPAVDHAHSQHGRQASPMHSSSVRASPRKVLQAIGSKVRSLFTGQGSRFRDGGSPGHNHQPQHHQNTSQHPASDQSKHDRRAVLEGLARMHACQLSMLNTTDPARLLTLHAEAIQRFHALKQTLNSVRFATVQMLKTHVTPESPGNNAANEPPDSRGQKSPPLANPRQMGKAGGAEGESDHESPSAAAAAASRRPALSDPKLRQHLSTEERLWMDMICRERTPSEFVELFFDIVVADLDVGELLEKYGSEAA</sequence>
<feature type="region of interest" description="Disordered" evidence="1">
    <location>
        <begin position="339"/>
        <end position="393"/>
    </location>
</feature>
<reference evidence="2 3" key="1">
    <citation type="submission" date="2023-09" db="EMBL/GenBank/DDBJ databases">
        <title>Pangenome analysis of Batrachochytrium dendrobatidis and related Chytrids.</title>
        <authorList>
            <person name="Yacoub M.N."/>
            <person name="Stajich J.E."/>
            <person name="James T.Y."/>
        </authorList>
    </citation>
    <scope>NUCLEOTIDE SEQUENCE [LARGE SCALE GENOMIC DNA]</scope>
    <source>
        <strain evidence="2 3">JEL0888</strain>
    </source>
</reference>
<feature type="region of interest" description="Disordered" evidence="1">
    <location>
        <begin position="503"/>
        <end position="568"/>
    </location>
</feature>
<dbReference type="Proteomes" id="UP001527925">
    <property type="component" value="Unassembled WGS sequence"/>
</dbReference>
<feature type="compositionally biased region" description="Low complexity" evidence="1">
    <location>
        <begin position="283"/>
        <end position="295"/>
    </location>
</feature>
<feature type="compositionally biased region" description="Low complexity" evidence="1">
    <location>
        <begin position="308"/>
        <end position="325"/>
    </location>
</feature>
<evidence type="ECO:0000256" key="1">
    <source>
        <dbReference type="SAM" id="MobiDB-lite"/>
    </source>
</evidence>
<gene>
    <name evidence="2" type="ORF">HK105_200861</name>
</gene>
<keyword evidence="3" id="KW-1185">Reference proteome</keyword>
<feature type="region of interest" description="Disordered" evidence="1">
    <location>
        <begin position="409"/>
        <end position="443"/>
    </location>
</feature>
<dbReference type="EMBL" id="JADGIZ020000003">
    <property type="protein sequence ID" value="KAL2919218.1"/>
    <property type="molecule type" value="Genomic_DNA"/>
</dbReference>
<comment type="caution">
    <text evidence="2">The sequence shown here is derived from an EMBL/GenBank/DDBJ whole genome shotgun (WGS) entry which is preliminary data.</text>
</comment>
<evidence type="ECO:0000313" key="2">
    <source>
        <dbReference type="EMBL" id="KAL2919218.1"/>
    </source>
</evidence>